<protein>
    <submittedName>
        <fullName evidence="1">Uncharacterized protein</fullName>
    </submittedName>
</protein>
<sequence length="97" mass="10738">MSQLQEPRPELFCLIMTHTCSVPPARLTVHFSREKAAGERGTTRRAVAGASCAIRLHPVLFGGYRSPPFFISSLLFETTRCKSSAYLLRCSPSCVHP</sequence>
<gene>
    <name evidence="1" type="primary">Acey_s0057.g2730</name>
    <name evidence="1" type="ORF">Y032_0057g2730</name>
</gene>
<organism evidence="1 2">
    <name type="scientific">Ancylostoma ceylanicum</name>
    <dbReference type="NCBI Taxonomy" id="53326"/>
    <lineage>
        <taxon>Eukaryota</taxon>
        <taxon>Metazoa</taxon>
        <taxon>Ecdysozoa</taxon>
        <taxon>Nematoda</taxon>
        <taxon>Chromadorea</taxon>
        <taxon>Rhabditida</taxon>
        <taxon>Rhabditina</taxon>
        <taxon>Rhabditomorpha</taxon>
        <taxon>Strongyloidea</taxon>
        <taxon>Ancylostomatidae</taxon>
        <taxon>Ancylostomatinae</taxon>
        <taxon>Ancylostoma</taxon>
    </lineage>
</organism>
<evidence type="ECO:0000313" key="2">
    <source>
        <dbReference type="Proteomes" id="UP000024635"/>
    </source>
</evidence>
<dbReference type="AlphaFoldDB" id="A0A016U649"/>
<dbReference type="EMBL" id="JARK01001393">
    <property type="protein sequence ID" value="EYC10033.1"/>
    <property type="molecule type" value="Genomic_DNA"/>
</dbReference>
<proteinExistence type="predicted"/>
<dbReference type="Proteomes" id="UP000024635">
    <property type="component" value="Unassembled WGS sequence"/>
</dbReference>
<evidence type="ECO:0000313" key="1">
    <source>
        <dbReference type="EMBL" id="EYC10033.1"/>
    </source>
</evidence>
<accession>A0A016U649</accession>
<name>A0A016U649_9BILA</name>
<comment type="caution">
    <text evidence="1">The sequence shown here is derived from an EMBL/GenBank/DDBJ whole genome shotgun (WGS) entry which is preliminary data.</text>
</comment>
<keyword evidence="2" id="KW-1185">Reference proteome</keyword>
<reference evidence="2" key="1">
    <citation type="journal article" date="2015" name="Nat. Genet.">
        <title>The genome and transcriptome of the zoonotic hookworm Ancylostoma ceylanicum identify infection-specific gene families.</title>
        <authorList>
            <person name="Schwarz E.M."/>
            <person name="Hu Y."/>
            <person name="Antoshechkin I."/>
            <person name="Miller M.M."/>
            <person name="Sternberg P.W."/>
            <person name="Aroian R.V."/>
        </authorList>
    </citation>
    <scope>NUCLEOTIDE SEQUENCE</scope>
    <source>
        <strain evidence="2">HY135</strain>
    </source>
</reference>